<name>A0ABS3LMS6_9PROT</name>
<dbReference type="EMBL" id="JAFVMG010000009">
    <property type="protein sequence ID" value="MBO1328671.1"/>
    <property type="molecule type" value="Genomic_DNA"/>
</dbReference>
<evidence type="ECO:0000313" key="1">
    <source>
        <dbReference type="EMBL" id="MBO1328671.1"/>
    </source>
</evidence>
<gene>
    <name evidence="1" type="ORF">J2D75_09295</name>
</gene>
<protein>
    <recommendedName>
        <fullName evidence="3">Secreted protein</fullName>
    </recommendedName>
</protein>
<sequence length="64" mass="7040">MILFSIIMATSFPLSDCVMLQNVTGLVLENDDRTVSRIAREILLFGRFGMIFSSVVAQDGLCAL</sequence>
<dbReference type="RefSeq" id="WP_207854559.1">
    <property type="nucleotide sequence ID" value="NZ_JAFVMG010000009.1"/>
</dbReference>
<keyword evidence="2" id="KW-1185">Reference proteome</keyword>
<evidence type="ECO:0000313" key="2">
    <source>
        <dbReference type="Proteomes" id="UP000664399"/>
    </source>
</evidence>
<dbReference type="Proteomes" id="UP000664399">
    <property type="component" value="Unassembled WGS sequence"/>
</dbReference>
<accession>A0ABS3LMS6</accession>
<comment type="caution">
    <text evidence="1">The sequence shown here is derived from an EMBL/GenBank/DDBJ whole genome shotgun (WGS) entry which is preliminary data.</text>
</comment>
<proteinExistence type="predicted"/>
<reference evidence="1 2" key="1">
    <citation type="submission" date="2021-03" db="EMBL/GenBank/DDBJ databases">
        <title>The complete genome sequence of Acetobacter suratthaniensis TBRC 1719.</title>
        <authorList>
            <person name="Charoenyingcharoen P."/>
            <person name="Yukphan P."/>
        </authorList>
    </citation>
    <scope>NUCLEOTIDE SEQUENCE [LARGE SCALE GENOMIC DNA]</scope>
    <source>
        <strain evidence="1 2">TBRC 1719</strain>
    </source>
</reference>
<organism evidence="1 2">
    <name type="scientific">Acetobacter suratthaniensis</name>
    <dbReference type="NCBI Taxonomy" id="1502841"/>
    <lineage>
        <taxon>Bacteria</taxon>
        <taxon>Pseudomonadati</taxon>
        <taxon>Pseudomonadota</taxon>
        <taxon>Alphaproteobacteria</taxon>
        <taxon>Acetobacterales</taxon>
        <taxon>Acetobacteraceae</taxon>
        <taxon>Acetobacter</taxon>
    </lineage>
</organism>
<evidence type="ECO:0008006" key="3">
    <source>
        <dbReference type="Google" id="ProtNLM"/>
    </source>
</evidence>